<organism evidence="3 4">
    <name type="scientific">Pseudoduganella dura</name>
    <dbReference type="NCBI Taxonomy" id="321982"/>
    <lineage>
        <taxon>Bacteria</taxon>
        <taxon>Pseudomonadati</taxon>
        <taxon>Pseudomonadota</taxon>
        <taxon>Betaproteobacteria</taxon>
        <taxon>Burkholderiales</taxon>
        <taxon>Oxalobacteraceae</taxon>
        <taxon>Telluria group</taxon>
        <taxon>Pseudoduganella</taxon>
    </lineage>
</organism>
<feature type="domain" description="Ice-binding protein C-terminal" evidence="2">
    <location>
        <begin position="229"/>
        <end position="254"/>
    </location>
</feature>
<feature type="signal peptide" evidence="1">
    <location>
        <begin position="1"/>
        <end position="22"/>
    </location>
</feature>
<dbReference type="InterPro" id="IPR013424">
    <property type="entry name" value="Ice-binding_C"/>
</dbReference>
<gene>
    <name evidence="3" type="ORF">GJV26_16000</name>
</gene>
<evidence type="ECO:0000313" key="4">
    <source>
        <dbReference type="Proteomes" id="UP000431684"/>
    </source>
</evidence>
<comment type="caution">
    <text evidence="3">The sequence shown here is derived from an EMBL/GenBank/DDBJ whole genome shotgun (WGS) entry which is preliminary data.</text>
</comment>
<keyword evidence="4" id="KW-1185">Reference proteome</keyword>
<keyword evidence="1" id="KW-0732">Signal</keyword>
<dbReference type="Proteomes" id="UP000431684">
    <property type="component" value="Unassembled WGS sequence"/>
</dbReference>
<dbReference type="OrthoDB" id="8754461at2"/>
<evidence type="ECO:0000313" key="3">
    <source>
        <dbReference type="EMBL" id="MUI13945.1"/>
    </source>
</evidence>
<dbReference type="AlphaFoldDB" id="A0A6I3XQ98"/>
<evidence type="ECO:0000259" key="2">
    <source>
        <dbReference type="Pfam" id="PF07589"/>
    </source>
</evidence>
<accession>A0A6I3XQ98</accession>
<feature type="chain" id="PRO_5026266608" evidence="1">
    <location>
        <begin position="23"/>
        <end position="258"/>
    </location>
</feature>
<reference evidence="3 4" key="1">
    <citation type="submission" date="2019-11" db="EMBL/GenBank/DDBJ databases">
        <title>Draft Genome Sequences of Six Type Strains of the Genus Massilia.</title>
        <authorList>
            <person name="Miess H."/>
            <person name="Frediansyah A."/>
            <person name="Goeker M."/>
            <person name="Gross H."/>
        </authorList>
    </citation>
    <scope>NUCLEOTIDE SEQUENCE [LARGE SCALE GENOMIC DNA]</scope>
    <source>
        <strain evidence="3 4">DSM 17513</strain>
    </source>
</reference>
<sequence length="258" mass="27836">MRNFAPPLIAAAAILMSPLAHAETWRFDNVSIKSLTPNPTVSLVSQSASETTISFDSFALESGAYAAHDNAPRITDDIYYPGGVDKTGMMAIEGYRFDLASGQRLTGVTLDVTFMGELRTGQPGGYTNNAIMMHVDFGEIRGNGSHVYGDRFDTERFVNLNGAATTSADLDLERIGGGDINSNDGSYFSLYSYQDAFARAARSSNNDLIEESYANTWASTVTMTFHTAPVPEPATYAMFGAGMLLLGGSAWRKRSARS</sequence>
<protein>
    <submittedName>
        <fullName evidence="3">PEP-CTERM sorting domain-containing protein</fullName>
    </submittedName>
</protein>
<evidence type="ECO:0000256" key="1">
    <source>
        <dbReference type="SAM" id="SignalP"/>
    </source>
</evidence>
<dbReference type="RefSeq" id="WP_155709695.1">
    <property type="nucleotide sequence ID" value="NZ_BMWU01000020.1"/>
</dbReference>
<name>A0A6I3XQ98_9BURK</name>
<dbReference type="NCBIfam" id="TIGR02595">
    <property type="entry name" value="PEP_CTERM"/>
    <property type="match status" value="1"/>
</dbReference>
<proteinExistence type="predicted"/>
<dbReference type="EMBL" id="WNWM01000002">
    <property type="protein sequence ID" value="MUI13945.1"/>
    <property type="molecule type" value="Genomic_DNA"/>
</dbReference>
<dbReference type="Pfam" id="PF07589">
    <property type="entry name" value="PEP-CTERM"/>
    <property type="match status" value="1"/>
</dbReference>